<keyword evidence="3" id="KW-1185">Reference proteome</keyword>
<dbReference type="Proteomes" id="UP000270342">
    <property type="component" value="Unassembled WGS sequence"/>
</dbReference>
<dbReference type="OrthoDB" id="9811849at2"/>
<dbReference type="InterPro" id="IPR001763">
    <property type="entry name" value="Rhodanese-like_dom"/>
</dbReference>
<dbReference type="SUPFAM" id="SSF52821">
    <property type="entry name" value="Rhodanese/Cell cycle control phosphatase"/>
    <property type="match status" value="1"/>
</dbReference>
<dbReference type="Pfam" id="PF00581">
    <property type="entry name" value="Rhodanese"/>
    <property type="match status" value="1"/>
</dbReference>
<name>A0A494Y8W3_9BURK</name>
<comment type="caution">
    <text evidence="2">The sequence shown here is derived from an EMBL/GenBank/DDBJ whole genome shotgun (WGS) entry which is preliminary data.</text>
</comment>
<dbReference type="PROSITE" id="PS50206">
    <property type="entry name" value="RHODANESE_3"/>
    <property type="match status" value="1"/>
</dbReference>
<dbReference type="RefSeq" id="WP_121083679.1">
    <property type="nucleotide sequence ID" value="NZ_RBZU01000001.1"/>
</dbReference>
<proteinExistence type="predicted"/>
<dbReference type="GO" id="GO:0016740">
    <property type="term" value="F:transferase activity"/>
    <property type="evidence" value="ECO:0007669"/>
    <property type="project" value="UniProtKB-KW"/>
</dbReference>
<feature type="domain" description="Rhodanese" evidence="1">
    <location>
        <begin position="21"/>
        <end position="109"/>
    </location>
</feature>
<dbReference type="InterPro" id="IPR036873">
    <property type="entry name" value="Rhodanese-like_dom_sf"/>
</dbReference>
<dbReference type="InterPro" id="IPR050229">
    <property type="entry name" value="GlpE_sulfurtransferase"/>
</dbReference>
<dbReference type="Gene3D" id="3.40.250.10">
    <property type="entry name" value="Rhodanese-like domain"/>
    <property type="match status" value="1"/>
</dbReference>
<dbReference type="EMBL" id="RBZU01000001">
    <property type="protein sequence ID" value="RKP59109.1"/>
    <property type="molecule type" value="Genomic_DNA"/>
</dbReference>
<dbReference type="AlphaFoldDB" id="A0A494Y8W3"/>
<dbReference type="PANTHER" id="PTHR43031">
    <property type="entry name" value="FAD-DEPENDENT OXIDOREDUCTASE"/>
    <property type="match status" value="1"/>
</dbReference>
<sequence length="111" mass="12014">MQQISPQGLAEWLAEPAGSAARGTPVLVDVREPWELDLAKIAGSVAIPLREIPARTGELDEDAPIVCICHHGGRSAQAAMFLESRGFKNVYNLQTGVDGWARQVDPAMKTY</sequence>
<dbReference type="PANTHER" id="PTHR43031:SF17">
    <property type="entry name" value="SULFURTRANSFERASE YTWF-RELATED"/>
    <property type="match status" value="1"/>
</dbReference>
<protein>
    <submittedName>
        <fullName evidence="2">Sulfurtransferase</fullName>
    </submittedName>
</protein>
<evidence type="ECO:0000313" key="2">
    <source>
        <dbReference type="EMBL" id="RKP59109.1"/>
    </source>
</evidence>
<keyword evidence="2" id="KW-0808">Transferase</keyword>
<dbReference type="SMART" id="SM00450">
    <property type="entry name" value="RHOD"/>
    <property type="match status" value="1"/>
</dbReference>
<gene>
    <name evidence="2" type="ORF">D7S86_04180</name>
</gene>
<organism evidence="2 3">
    <name type="scientific">Pararobbsia silviterrae</name>
    <dbReference type="NCBI Taxonomy" id="1792498"/>
    <lineage>
        <taxon>Bacteria</taxon>
        <taxon>Pseudomonadati</taxon>
        <taxon>Pseudomonadota</taxon>
        <taxon>Betaproteobacteria</taxon>
        <taxon>Burkholderiales</taxon>
        <taxon>Burkholderiaceae</taxon>
        <taxon>Pararobbsia</taxon>
    </lineage>
</organism>
<reference evidence="2 3" key="1">
    <citation type="submission" date="2018-10" db="EMBL/GenBank/DDBJ databases">
        <title>Robbsia sp. DHC34, isolated from soil.</title>
        <authorList>
            <person name="Gao Z.-H."/>
            <person name="Qiu L.-H."/>
        </authorList>
    </citation>
    <scope>NUCLEOTIDE SEQUENCE [LARGE SCALE GENOMIC DNA]</scope>
    <source>
        <strain evidence="2 3">DHC34</strain>
    </source>
</reference>
<evidence type="ECO:0000313" key="3">
    <source>
        <dbReference type="Proteomes" id="UP000270342"/>
    </source>
</evidence>
<accession>A0A494Y8W3</accession>
<evidence type="ECO:0000259" key="1">
    <source>
        <dbReference type="PROSITE" id="PS50206"/>
    </source>
</evidence>